<dbReference type="GO" id="GO:0009279">
    <property type="term" value="C:cell outer membrane"/>
    <property type="evidence" value="ECO:0007669"/>
    <property type="project" value="UniProtKB-SubCell"/>
</dbReference>
<dbReference type="PANTHER" id="PTHR35093">
    <property type="entry name" value="OUTER MEMBRANE PROTEIN NMB0088-RELATED"/>
    <property type="match status" value="1"/>
</dbReference>
<keyword evidence="3" id="KW-1134">Transmembrane beta strand</keyword>
<keyword evidence="4" id="KW-0812">Transmembrane</keyword>
<organism evidence="9 10">
    <name type="scientific">Photobacterium damselae subsp. damselae CIP 102761</name>
    <dbReference type="NCBI Taxonomy" id="675817"/>
    <lineage>
        <taxon>Bacteria</taxon>
        <taxon>Pseudomonadati</taxon>
        <taxon>Pseudomonadota</taxon>
        <taxon>Gammaproteobacteria</taxon>
        <taxon>Vibrionales</taxon>
        <taxon>Vibrionaceae</taxon>
        <taxon>Photobacterium</taxon>
    </lineage>
</organism>
<dbReference type="SUPFAM" id="SSF56935">
    <property type="entry name" value="Porins"/>
    <property type="match status" value="1"/>
</dbReference>
<feature type="signal peptide" evidence="8">
    <location>
        <begin position="1"/>
        <end position="38"/>
    </location>
</feature>
<evidence type="ECO:0000256" key="4">
    <source>
        <dbReference type="ARBA" id="ARBA00022692"/>
    </source>
</evidence>
<evidence type="ECO:0000256" key="1">
    <source>
        <dbReference type="ARBA" id="ARBA00004571"/>
    </source>
</evidence>
<comment type="similarity">
    <text evidence="2">Belongs to the OmpP1/FadL family.</text>
</comment>
<evidence type="ECO:0000256" key="6">
    <source>
        <dbReference type="ARBA" id="ARBA00023136"/>
    </source>
</evidence>
<evidence type="ECO:0000256" key="5">
    <source>
        <dbReference type="ARBA" id="ARBA00022729"/>
    </source>
</evidence>
<evidence type="ECO:0000313" key="9">
    <source>
        <dbReference type="EMBL" id="EEZ40584.1"/>
    </source>
</evidence>
<dbReference type="eggNOG" id="COG2067">
    <property type="taxonomic scope" value="Bacteria"/>
</dbReference>
<accession>D0YVN0</accession>
<dbReference type="EMBL" id="ADBS01000001">
    <property type="protein sequence ID" value="EEZ40584.1"/>
    <property type="molecule type" value="Genomic_DNA"/>
</dbReference>
<dbReference type="PANTHER" id="PTHR35093:SF3">
    <property type="entry name" value="LONG-CHAIN FATTY ACID TRANSPORT PROTEIN"/>
    <property type="match status" value="1"/>
</dbReference>
<comment type="subcellular location">
    <subcellularLocation>
        <location evidence="1">Cell outer membrane</location>
        <topology evidence="1">Multi-pass membrane protein</topology>
    </subcellularLocation>
</comment>
<sequence>MEDLNKKLNKYKRGSFMSIKKRYISLAIASLLSSQSYAAGFQVSEHSASGLGRAFAGEAAIADDASVIGRNPAAMTHFKQAEFSGALSVINPSIDIYDHTWDQGAEDVAPIAFVPAGYYVHPVNDQLAVGLAMFSNYGVTTDYPTDFNAGSLAGKTSLLTVNLNPSVAYKLTPQLSIGGGVSLVYGKAELNRHLGSLSIAVPDSNPSDKTISMEGDTWAWGWNIGAFYELNENNRFGLSYRSQVDLDFDGDFTDYLGAITGKPNNTITGSLSVPLPAIAEFSGFHQLNKQWAIHYSLQWTQYSKFKELRATSSECKPGYNGQSGVCLLKEEDYDDTYRWAIGTTYTLNPLWTLRAGFAFDEQAGKPTLSIPDTDRYWYSAGATYHYNQHLSFDAGFSFIYSSKATFTEDSSTFTSKGKAYLAAVQANYKF</sequence>
<keyword evidence="7" id="KW-0998">Cell outer membrane</keyword>
<dbReference type="Pfam" id="PF03349">
    <property type="entry name" value="Toluene_X"/>
    <property type="match status" value="1"/>
</dbReference>
<evidence type="ECO:0000256" key="3">
    <source>
        <dbReference type="ARBA" id="ARBA00022452"/>
    </source>
</evidence>
<evidence type="ECO:0000256" key="8">
    <source>
        <dbReference type="SAM" id="SignalP"/>
    </source>
</evidence>
<dbReference type="GO" id="GO:0015483">
    <property type="term" value="F:long-chain fatty acid transporting porin activity"/>
    <property type="evidence" value="ECO:0007669"/>
    <property type="project" value="TreeGrafter"/>
</dbReference>
<gene>
    <name evidence="9" type="ORF">VDA_001611</name>
</gene>
<evidence type="ECO:0000256" key="2">
    <source>
        <dbReference type="ARBA" id="ARBA00008163"/>
    </source>
</evidence>
<dbReference type="InterPro" id="IPR005017">
    <property type="entry name" value="OMPP1/FadL/TodX"/>
</dbReference>
<keyword evidence="6" id="KW-0472">Membrane</keyword>
<evidence type="ECO:0000313" key="10">
    <source>
        <dbReference type="Proteomes" id="UP000003579"/>
    </source>
</evidence>
<dbReference type="AlphaFoldDB" id="D0YVN0"/>
<feature type="chain" id="PRO_5003018674" evidence="8">
    <location>
        <begin position="39"/>
        <end position="430"/>
    </location>
</feature>
<proteinExistence type="inferred from homology"/>
<name>D0YVN0_PHODD</name>
<keyword evidence="5 8" id="KW-0732">Signal</keyword>
<protein>
    <submittedName>
        <fullName evidence="9">Long-chain fatty acid transport protein</fullName>
    </submittedName>
</protein>
<reference evidence="9 10" key="1">
    <citation type="submission" date="2009-11" db="EMBL/GenBank/DDBJ databases">
        <authorList>
            <consortium name="Los Alamos National Laboratory (LANL)"/>
            <consortium name="National Microbial Pathogen Data Resource (NMPDR)"/>
            <person name="Munk A.C."/>
            <person name="Tapia R."/>
            <person name="Green L."/>
            <person name="Rogers Y."/>
            <person name="Detter J.C."/>
            <person name="Bruce D."/>
            <person name="Brettin T.S."/>
            <person name="Colwell R."/>
            <person name="Huq A."/>
            <person name="Grim C.J."/>
            <person name="Hasan N.A."/>
            <person name="Vonstein V."/>
            <person name="Bartels D."/>
        </authorList>
    </citation>
    <scope>NUCLEOTIDE SEQUENCE [LARGE SCALE GENOMIC DNA]</scope>
    <source>
        <strain evidence="9 10">CIP 102761</strain>
    </source>
</reference>
<dbReference type="Gene3D" id="2.40.160.60">
    <property type="entry name" value="Outer membrane protein transport protein (OMPP1/FadL/TodX)"/>
    <property type="match status" value="1"/>
</dbReference>
<dbReference type="Proteomes" id="UP000003579">
    <property type="component" value="Unassembled WGS sequence"/>
</dbReference>
<evidence type="ECO:0000256" key="7">
    <source>
        <dbReference type="ARBA" id="ARBA00023237"/>
    </source>
</evidence>
<keyword evidence="10" id="KW-1185">Reference proteome</keyword>